<dbReference type="OrthoDB" id="6447584at2"/>
<dbReference type="Proteomes" id="UP000224607">
    <property type="component" value="Unassembled WGS sequence"/>
</dbReference>
<dbReference type="EMBL" id="FORG01000015">
    <property type="protein sequence ID" value="SFJ74052.1"/>
    <property type="molecule type" value="Genomic_DNA"/>
</dbReference>
<name>A0A1I3TTU6_9GAMM</name>
<dbReference type="STRING" id="351675.SAMN05421680_11516"/>
<evidence type="ECO:0000313" key="2">
    <source>
        <dbReference type="EMBL" id="SFJ74052.1"/>
    </source>
</evidence>
<evidence type="ECO:0000313" key="1">
    <source>
        <dbReference type="EMBL" id="PHM39610.1"/>
    </source>
</evidence>
<proteinExistence type="predicted"/>
<dbReference type="AlphaFoldDB" id="A0A1I3TTU6"/>
<dbReference type="Proteomes" id="UP000198919">
    <property type="component" value="Unassembled WGS sequence"/>
</dbReference>
<protein>
    <submittedName>
        <fullName evidence="2">Uncharacterized protein</fullName>
    </submittedName>
</protein>
<reference evidence="2" key="2">
    <citation type="submission" date="2016-10" db="EMBL/GenBank/DDBJ databases">
        <authorList>
            <person name="de Groot N.N."/>
        </authorList>
    </citation>
    <scope>NUCLEOTIDE SEQUENCE [LARGE SCALE GENOMIC DNA]</scope>
    <source>
        <strain evidence="2">DSM 17908</strain>
    </source>
</reference>
<keyword evidence="4" id="KW-1185">Reference proteome</keyword>
<gene>
    <name evidence="2" type="ORF">SAMN05421680_11516</name>
    <name evidence="1" type="ORF">Xmau_02614</name>
</gene>
<dbReference type="RefSeq" id="WP_092512022.1">
    <property type="nucleotide sequence ID" value="NZ_CAWNQB010000089.1"/>
</dbReference>
<evidence type="ECO:0000313" key="4">
    <source>
        <dbReference type="Proteomes" id="UP000224607"/>
    </source>
</evidence>
<sequence length="219" mass="24678">MNSTKSVLSADVFERFLMQSSSTINEVSLVIFGLSPFTTAKDIPDDIKPLIKEVRTYMRRNLDSISKYYGNRSFTPSTECFLDLVLAVAFRYANEKTPPIIAENISNAVESFIHRNTWEDHMLAFGGNDLLFTVRQIRKTGRGTHRKDDEQAGTNKLLGLIVKLLASKADKYGTSENPKISEIYKDVLRMVETEGVTMKGLARATFYNKIQKAVASIHD</sequence>
<accession>A0A1I3TTU6</accession>
<organism evidence="2 3">
    <name type="scientific">Xenorhabdus mauleonii</name>
    <dbReference type="NCBI Taxonomy" id="351675"/>
    <lineage>
        <taxon>Bacteria</taxon>
        <taxon>Pseudomonadati</taxon>
        <taxon>Pseudomonadota</taxon>
        <taxon>Gammaproteobacteria</taxon>
        <taxon>Enterobacterales</taxon>
        <taxon>Morganellaceae</taxon>
        <taxon>Xenorhabdus</taxon>
    </lineage>
</organism>
<dbReference type="EMBL" id="NITY01000009">
    <property type="protein sequence ID" value="PHM39610.1"/>
    <property type="molecule type" value="Genomic_DNA"/>
</dbReference>
<reference evidence="3" key="1">
    <citation type="submission" date="2016-10" db="EMBL/GenBank/DDBJ databases">
        <authorList>
            <person name="Varghese N."/>
            <person name="Submissions S."/>
        </authorList>
    </citation>
    <scope>NUCLEOTIDE SEQUENCE [LARGE SCALE GENOMIC DNA]</scope>
    <source>
        <strain evidence="3">DSM 17908</strain>
    </source>
</reference>
<reference evidence="1 4" key="3">
    <citation type="journal article" date="2017" name="Nat. Microbiol.">
        <title>Natural product diversity associated with the nematode symbionts Photorhabdus and Xenorhabdus.</title>
        <authorList>
            <person name="Tobias N.J."/>
            <person name="Wolff H."/>
            <person name="Djahanschiri B."/>
            <person name="Grundmann F."/>
            <person name="Kronenwerth M."/>
            <person name="Shi Y.M."/>
            <person name="Simonyi S."/>
            <person name="Grun P."/>
            <person name="Shapiro-Ilan D."/>
            <person name="Pidot S.J."/>
            <person name="Stinear T.P."/>
            <person name="Ebersberger I."/>
            <person name="Bode H.B."/>
        </authorList>
    </citation>
    <scope>NUCLEOTIDE SEQUENCE [LARGE SCALE GENOMIC DNA]</scope>
    <source>
        <strain evidence="1 4">DSM 17908</strain>
    </source>
</reference>
<evidence type="ECO:0000313" key="3">
    <source>
        <dbReference type="Proteomes" id="UP000198919"/>
    </source>
</evidence>